<dbReference type="Pfam" id="PF09600">
    <property type="entry name" value="Cyd_oper_YbgE"/>
    <property type="match status" value="1"/>
</dbReference>
<sequence length="92" mass="10491">MTESWLDKTIIRLLSLLMALGLSAAILVFPNRLLMENGKSDHDLLMLLLVGICIGFIHGVGFAPKRTLWHFLLSPYLCWPIMLYGYFHMAIN</sequence>
<proteinExistence type="predicted"/>
<dbReference type="EMBL" id="BAAADG010000005">
    <property type="protein sequence ID" value="GAA0226572.1"/>
    <property type="molecule type" value="Genomic_DNA"/>
</dbReference>
<reference evidence="3" key="1">
    <citation type="journal article" date="2019" name="Int. J. Syst. Evol. Microbiol.">
        <title>The Global Catalogue of Microorganisms (GCM) 10K type strain sequencing project: providing services to taxonomists for standard genome sequencing and annotation.</title>
        <authorList>
            <consortium name="The Broad Institute Genomics Platform"/>
            <consortium name="The Broad Institute Genome Sequencing Center for Infectious Disease"/>
            <person name="Wu L."/>
            <person name="Ma J."/>
        </authorList>
    </citation>
    <scope>NUCLEOTIDE SEQUENCE [LARGE SCALE GENOMIC DNA]</scope>
    <source>
        <strain evidence="3">JCM 6886</strain>
    </source>
</reference>
<feature type="transmembrane region" description="Helical" evidence="1">
    <location>
        <begin position="12"/>
        <end position="32"/>
    </location>
</feature>
<gene>
    <name evidence="2" type="ORF">GCM10008964_17660</name>
</gene>
<evidence type="ECO:0000313" key="2">
    <source>
        <dbReference type="EMBL" id="GAA0226572.1"/>
    </source>
</evidence>
<keyword evidence="3" id="KW-1185">Reference proteome</keyword>
<feature type="transmembrane region" description="Helical" evidence="1">
    <location>
        <begin position="44"/>
        <end position="62"/>
    </location>
</feature>
<feature type="transmembrane region" description="Helical" evidence="1">
    <location>
        <begin position="68"/>
        <end position="87"/>
    </location>
</feature>
<organism evidence="2 3">
    <name type="scientific">Methylophaga marina</name>
    <dbReference type="NCBI Taxonomy" id="45495"/>
    <lineage>
        <taxon>Bacteria</taxon>
        <taxon>Pseudomonadati</taxon>
        <taxon>Pseudomonadota</taxon>
        <taxon>Gammaproteobacteria</taxon>
        <taxon>Thiotrichales</taxon>
        <taxon>Piscirickettsiaceae</taxon>
        <taxon>Methylophaga</taxon>
    </lineage>
</organism>
<dbReference type="Proteomes" id="UP001501476">
    <property type="component" value="Unassembled WGS sequence"/>
</dbReference>
<keyword evidence="1" id="KW-0472">Membrane</keyword>
<dbReference type="RefSeq" id="WP_286303830.1">
    <property type="nucleotide sequence ID" value="NZ_AP027741.1"/>
</dbReference>
<evidence type="ECO:0000256" key="1">
    <source>
        <dbReference type="SAM" id="Phobius"/>
    </source>
</evidence>
<comment type="caution">
    <text evidence="2">The sequence shown here is derived from an EMBL/GenBank/DDBJ whole genome shotgun (WGS) entry which is preliminary data.</text>
</comment>
<dbReference type="InterPro" id="IPR011846">
    <property type="entry name" value="Cyd_oper_YbgE"/>
</dbReference>
<name>A0ABP3D956_9GAMM</name>
<evidence type="ECO:0008006" key="4">
    <source>
        <dbReference type="Google" id="ProtNLM"/>
    </source>
</evidence>
<keyword evidence="1" id="KW-1133">Transmembrane helix</keyword>
<protein>
    <recommendedName>
        <fullName evidence="4">Cytochrome bd biosynthesis protein</fullName>
    </recommendedName>
</protein>
<accession>A0ABP3D956</accession>
<evidence type="ECO:0000313" key="3">
    <source>
        <dbReference type="Proteomes" id="UP001501476"/>
    </source>
</evidence>
<keyword evidence="1" id="KW-0812">Transmembrane</keyword>